<gene>
    <name evidence="1" type="ORF">IFM46972_05103</name>
</gene>
<organism evidence="1 2">
    <name type="scientific">Aspergillus udagawae</name>
    <dbReference type="NCBI Taxonomy" id="91492"/>
    <lineage>
        <taxon>Eukaryota</taxon>
        <taxon>Fungi</taxon>
        <taxon>Dikarya</taxon>
        <taxon>Ascomycota</taxon>
        <taxon>Pezizomycotina</taxon>
        <taxon>Eurotiomycetes</taxon>
        <taxon>Eurotiomycetidae</taxon>
        <taxon>Eurotiales</taxon>
        <taxon>Aspergillaceae</taxon>
        <taxon>Aspergillus</taxon>
        <taxon>Aspergillus subgen. Fumigati</taxon>
    </lineage>
</organism>
<comment type="caution">
    <text evidence="1">The sequence shown here is derived from an EMBL/GenBank/DDBJ whole genome shotgun (WGS) entry which is preliminary data.</text>
</comment>
<proteinExistence type="predicted"/>
<dbReference type="EMBL" id="BLKC01000030">
    <property type="protein sequence ID" value="GFF37079.1"/>
    <property type="molecule type" value="Genomic_DNA"/>
</dbReference>
<sequence length="100" mass="11319">MAFLLSVSKQTQVSYNPLQEGETSDRPFLFLKVRERVKERNGTGCPGPVRAAVAERTALPKGKDDGWTEAKPRATVCGYGLTTDWQWAINHSGIYEFWNW</sequence>
<accession>A0A8H3NRD8</accession>
<dbReference type="AlphaFoldDB" id="A0A8H3NRD8"/>
<reference evidence="1 2" key="1">
    <citation type="submission" date="2020-01" db="EMBL/GenBank/DDBJ databases">
        <title>Draft genome sequence of Aspergillus udagawae IFM 46972.</title>
        <authorList>
            <person name="Takahashi H."/>
            <person name="Yaguchi T."/>
        </authorList>
    </citation>
    <scope>NUCLEOTIDE SEQUENCE [LARGE SCALE GENOMIC DNA]</scope>
    <source>
        <strain evidence="1 2">IFM 46972</strain>
    </source>
</reference>
<evidence type="ECO:0000313" key="1">
    <source>
        <dbReference type="EMBL" id="GFF37079.1"/>
    </source>
</evidence>
<evidence type="ECO:0000313" key="2">
    <source>
        <dbReference type="Proteomes" id="UP000465221"/>
    </source>
</evidence>
<protein>
    <submittedName>
        <fullName evidence="1">Uncharacterized protein</fullName>
    </submittedName>
</protein>
<name>A0A8H3NRD8_9EURO</name>
<dbReference type="Proteomes" id="UP000465221">
    <property type="component" value="Unassembled WGS sequence"/>
</dbReference>